<evidence type="ECO:0000313" key="6">
    <source>
        <dbReference type="Proteomes" id="UP000595046"/>
    </source>
</evidence>
<dbReference type="Pfam" id="PF00501">
    <property type="entry name" value="AMP-binding"/>
    <property type="match status" value="1"/>
</dbReference>
<dbReference type="AlphaFoldDB" id="A0A7T1WR15"/>
<keyword evidence="6" id="KW-1185">Reference proteome</keyword>
<dbReference type="Pfam" id="PF13193">
    <property type="entry name" value="AMP-binding_C"/>
    <property type="match status" value="1"/>
</dbReference>
<evidence type="ECO:0000259" key="3">
    <source>
        <dbReference type="Pfam" id="PF00501"/>
    </source>
</evidence>
<feature type="domain" description="AMP-binding enzyme C-terminal" evidence="4">
    <location>
        <begin position="446"/>
        <end position="525"/>
    </location>
</feature>
<comment type="similarity">
    <text evidence="1">Belongs to the ATP-dependent AMP-binding enzyme family.</text>
</comment>
<dbReference type="PANTHER" id="PTHR43767:SF11">
    <property type="entry name" value="MEDIUM-CHAIN-FATTY-ACID--COA LIGASE"/>
    <property type="match status" value="1"/>
</dbReference>
<dbReference type="InterPro" id="IPR000873">
    <property type="entry name" value="AMP-dep_synth/lig_dom"/>
</dbReference>
<reference evidence="6" key="1">
    <citation type="submission" date="2020-02" db="EMBL/GenBank/DDBJ databases">
        <title>Streptomyces sp. ASO4wet.</title>
        <authorList>
            <person name="Risdian C."/>
            <person name="Landwehr W."/>
            <person name="Schupp P."/>
            <person name="Wink J."/>
        </authorList>
    </citation>
    <scope>NUCLEOTIDE SEQUENCE [LARGE SCALE GENOMIC DNA]</scope>
    <source>
        <strain evidence="6">ASO4wet</strain>
    </source>
</reference>
<dbReference type="FunFam" id="3.30.300.30:FF:000008">
    <property type="entry name" value="2,3-dihydroxybenzoate-AMP ligase"/>
    <property type="match status" value="1"/>
</dbReference>
<feature type="domain" description="AMP-dependent synthetase/ligase" evidence="3">
    <location>
        <begin position="19"/>
        <end position="396"/>
    </location>
</feature>
<protein>
    <submittedName>
        <fullName evidence="5">Long-chain fatty acid--CoA ligase</fullName>
    </submittedName>
</protein>
<dbReference type="InterPro" id="IPR045851">
    <property type="entry name" value="AMP-bd_C_sf"/>
</dbReference>
<dbReference type="PANTHER" id="PTHR43767">
    <property type="entry name" value="LONG-CHAIN-FATTY-ACID--COA LIGASE"/>
    <property type="match status" value="1"/>
</dbReference>
<dbReference type="Proteomes" id="UP000595046">
    <property type="component" value="Chromosome"/>
</dbReference>
<dbReference type="NCBIfam" id="NF004837">
    <property type="entry name" value="PRK06187.1"/>
    <property type="match status" value="1"/>
</dbReference>
<dbReference type="CDD" id="cd12119">
    <property type="entry name" value="ttLC_FACS_AlkK_like"/>
    <property type="match status" value="1"/>
</dbReference>
<keyword evidence="2 5" id="KW-0436">Ligase</keyword>
<proteinExistence type="inferred from homology"/>
<dbReference type="Gene3D" id="3.40.50.12780">
    <property type="entry name" value="N-terminal domain of ligase-like"/>
    <property type="match status" value="1"/>
</dbReference>
<evidence type="ECO:0000259" key="4">
    <source>
        <dbReference type="Pfam" id="PF13193"/>
    </source>
</evidence>
<dbReference type="InterPro" id="IPR025110">
    <property type="entry name" value="AMP-bd_C"/>
</dbReference>
<dbReference type="Gene3D" id="3.30.300.30">
    <property type="match status" value="1"/>
</dbReference>
<accession>A0A7T1WR15</accession>
<evidence type="ECO:0000256" key="2">
    <source>
        <dbReference type="ARBA" id="ARBA00022598"/>
    </source>
</evidence>
<dbReference type="GO" id="GO:0016877">
    <property type="term" value="F:ligase activity, forming carbon-sulfur bonds"/>
    <property type="evidence" value="ECO:0007669"/>
    <property type="project" value="UniProtKB-ARBA"/>
</dbReference>
<dbReference type="RefSeq" id="WP_197349582.1">
    <property type="nucleotide sequence ID" value="NZ_CP048882.1"/>
</dbReference>
<organism evidence="5 6">
    <name type="scientific">Streptomyces bathyalis</name>
    <dbReference type="NCBI Taxonomy" id="2710756"/>
    <lineage>
        <taxon>Bacteria</taxon>
        <taxon>Bacillati</taxon>
        <taxon>Actinomycetota</taxon>
        <taxon>Actinomycetes</taxon>
        <taxon>Kitasatosporales</taxon>
        <taxon>Streptomycetaceae</taxon>
        <taxon>Streptomyces</taxon>
    </lineage>
</organism>
<sequence>MLSTMQRRPLTVTTLLHHGATVHGRSEAVTWTEGGARRLTYAGTVARATRLAAALRGLGIDGDQRVATLMWNNQEHLEAYLAVPAMGAVLHPLNLRLPRGQLCHIARHADDRIVLVDESLLPLLTPLLPELPGIRHVIVVGGAQPPEPLPGVATHMYEELLREAPEKFDWPDPDEDSAAAMCYTSGTTGDPQGVVYSHRSVFLHSMQVCMPDALSLDDSVRALAVVPMFHAMAWGLPYAALMSGASLLLPGPHLQAAPLAEFIAAERPGTAAAVPTVWGSLLAHLDAYGGDVSSLQEVLVGGAACPSALMTGFEERHGVRVIAAWGMTETSPLGTVARAPHHAGDPGDALRYRSTAGRPPAAVELRLTNENGDVLPHDGATVGELEVRGPWITGSYHLTGAPEKFRDGWLRTGDLGTITPDGFVTLTDRAKDVIKSGGEWISSVDLENHLTAHPAVREAAVIGVPDERWDERPLAVIVWAEHTQHSGASAGFADLRTHLSDRVARWQLPERWTTLKTLPMTSVGKLDKKELRRRYAAGELDVSEVSGATAV</sequence>
<dbReference type="KEGG" id="sbat:G4Z16_06075"/>
<dbReference type="EMBL" id="CP048882">
    <property type="protein sequence ID" value="QPP06039.1"/>
    <property type="molecule type" value="Genomic_DNA"/>
</dbReference>
<name>A0A7T1WR15_9ACTN</name>
<dbReference type="SUPFAM" id="SSF56801">
    <property type="entry name" value="Acetyl-CoA synthetase-like"/>
    <property type="match status" value="1"/>
</dbReference>
<evidence type="ECO:0000313" key="5">
    <source>
        <dbReference type="EMBL" id="QPP06039.1"/>
    </source>
</evidence>
<dbReference type="InterPro" id="IPR050237">
    <property type="entry name" value="ATP-dep_AMP-bd_enzyme"/>
</dbReference>
<gene>
    <name evidence="5" type="ORF">G4Z16_06075</name>
</gene>
<evidence type="ECO:0000256" key="1">
    <source>
        <dbReference type="ARBA" id="ARBA00006432"/>
    </source>
</evidence>
<dbReference type="InterPro" id="IPR042099">
    <property type="entry name" value="ANL_N_sf"/>
</dbReference>